<evidence type="ECO:0000256" key="1">
    <source>
        <dbReference type="ARBA" id="ARBA00001947"/>
    </source>
</evidence>
<dbReference type="RefSeq" id="WP_077027531.1">
    <property type="nucleotide sequence ID" value="NZ_CP017641.1"/>
</dbReference>
<evidence type="ECO:0000256" key="4">
    <source>
        <dbReference type="ARBA" id="ARBA00022833"/>
    </source>
</evidence>
<dbReference type="EC" id="3.5.2.10" evidence="6"/>
<dbReference type="OrthoDB" id="9801445at2"/>
<comment type="similarity">
    <text evidence="5">Belongs to the creatininase superfamily.</text>
</comment>
<dbReference type="GO" id="GO:0016811">
    <property type="term" value="F:hydrolase activity, acting on carbon-nitrogen (but not peptide) bonds, in linear amides"/>
    <property type="evidence" value="ECO:0007669"/>
    <property type="project" value="TreeGrafter"/>
</dbReference>
<protein>
    <submittedName>
        <fullName evidence="6">Creatinine amidohydrolase</fullName>
        <ecNumber evidence="6">3.5.2.10</ecNumber>
    </submittedName>
</protein>
<evidence type="ECO:0000256" key="5">
    <source>
        <dbReference type="ARBA" id="ARBA00024029"/>
    </source>
</evidence>
<dbReference type="SUPFAM" id="SSF102215">
    <property type="entry name" value="Creatininase"/>
    <property type="match status" value="1"/>
</dbReference>
<evidence type="ECO:0000313" key="7">
    <source>
        <dbReference type="Proteomes" id="UP000187735"/>
    </source>
</evidence>
<evidence type="ECO:0000313" key="6">
    <source>
        <dbReference type="EMBL" id="APZ96518.1"/>
    </source>
</evidence>
<dbReference type="STRING" id="1891926.Fuma_06187"/>
<dbReference type="GO" id="GO:0047789">
    <property type="term" value="F:creatininase activity"/>
    <property type="evidence" value="ECO:0007669"/>
    <property type="project" value="UniProtKB-EC"/>
</dbReference>
<dbReference type="EMBL" id="CP017641">
    <property type="protein sequence ID" value="APZ96518.1"/>
    <property type="molecule type" value="Genomic_DNA"/>
</dbReference>
<dbReference type="KEGG" id="fmr:Fuma_06187"/>
<keyword evidence="7" id="KW-1185">Reference proteome</keyword>
<sequence length="252" mass="27962">MHLAELKWPDVRDLSRNTPVVIPVAAMEQHGHHMPLFTDSMLATEVVQRAHETLGDKILVAPLMWLGNSHHHMDFPGTVSADPRLYLDLLCGLADNFITHGFTSIVFINGHGGNDVPGRQAVFELRQRYRDRSDLLLLFGTYWLLGSEPREFVADLQQEEMGHAGEWETSMMLSIAPHLVGDYQDCADVMPGNPFLPANRGWIMPDRSKPGHVGIPSAATVKKGDGLLACFAKDVTSMLDRVIAWDGSAWEG</sequence>
<organism evidence="6 7">
    <name type="scientific">Fuerstiella marisgermanici</name>
    <dbReference type="NCBI Taxonomy" id="1891926"/>
    <lineage>
        <taxon>Bacteria</taxon>
        <taxon>Pseudomonadati</taxon>
        <taxon>Planctomycetota</taxon>
        <taxon>Planctomycetia</taxon>
        <taxon>Planctomycetales</taxon>
        <taxon>Planctomycetaceae</taxon>
        <taxon>Fuerstiella</taxon>
    </lineage>
</organism>
<proteinExistence type="inferred from homology"/>
<keyword evidence="2" id="KW-0479">Metal-binding</keyword>
<dbReference type="InterPro" id="IPR003785">
    <property type="entry name" value="Creatininase/forma_Hydrolase"/>
</dbReference>
<reference evidence="6 7" key="1">
    <citation type="journal article" date="2016" name="Front. Microbiol.">
        <title>Fuerstia marisgermanicae gen. nov., sp. nov., an Unusual Member of the Phylum Planctomycetes from the German Wadden Sea.</title>
        <authorList>
            <person name="Kohn T."/>
            <person name="Heuer A."/>
            <person name="Jogler M."/>
            <person name="Vollmers J."/>
            <person name="Boedeker C."/>
            <person name="Bunk B."/>
            <person name="Rast P."/>
            <person name="Borchert D."/>
            <person name="Glockner I."/>
            <person name="Freese H.M."/>
            <person name="Klenk H.P."/>
            <person name="Overmann J."/>
            <person name="Kaster A.K."/>
            <person name="Rohde M."/>
            <person name="Wiegand S."/>
            <person name="Jogler C."/>
        </authorList>
    </citation>
    <scope>NUCLEOTIDE SEQUENCE [LARGE SCALE GENOMIC DNA]</scope>
    <source>
        <strain evidence="6 7">NH11</strain>
    </source>
</reference>
<name>A0A1P8WR69_9PLAN</name>
<gene>
    <name evidence="6" type="primary">crnA_3</name>
    <name evidence="6" type="ORF">Fuma_06187</name>
</gene>
<dbReference type="AlphaFoldDB" id="A0A1P8WR69"/>
<keyword evidence="3 6" id="KW-0378">Hydrolase</keyword>
<dbReference type="GO" id="GO:0046872">
    <property type="term" value="F:metal ion binding"/>
    <property type="evidence" value="ECO:0007669"/>
    <property type="project" value="UniProtKB-KW"/>
</dbReference>
<dbReference type="Pfam" id="PF02633">
    <property type="entry name" value="Creatininase"/>
    <property type="match status" value="1"/>
</dbReference>
<dbReference type="InterPro" id="IPR024087">
    <property type="entry name" value="Creatininase-like_sf"/>
</dbReference>
<dbReference type="GO" id="GO:0009231">
    <property type="term" value="P:riboflavin biosynthetic process"/>
    <property type="evidence" value="ECO:0007669"/>
    <property type="project" value="TreeGrafter"/>
</dbReference>
<evidence type="ECO:0000256" key="3">
    <source>
        <dbReference type="ARBA" id="ARBA00022801"/>
    </source>
</evidence>
<dbReference type="PANTHER" id="PTHR35005:SF1">
    <property type="entry name" value="2-AMINO-5-FORMYLAMINO-6-RIBOSYLAMINOPYRIMIDIN-4(3H)-ONE 5'-MONOPHOSPHATE DEFORMYLASE"/>
    <property type="match status" value="1"/>
</dbReference>
<dbReference type="PANTHER" id="PTHR35005">
    <property type="entry name" value="3-DEHYDRO-SCYLLO-INOSOSE HYDROLASE"/>
    <property type="match status" value="1"/>
</dbReference>
<keyword evidence="4" id="KW-0862">Zinc</keyword>
<evidence type="ECO:0000256" key="2">
    <source>
        <dbReference type="ARBA" id="ARBA00022723"/>
    </source>
</evidence>
<accession>A0A1P8WR69</accession>
<dbReference type="Gene3D" id="3.40.50.10310">
    <property type="entry name" value="Creatininase"/>
    <property type="match status" value="1"/>
</dbReference>
<dbReference type="Proteomes" id="UP000187735">
    <property type="component" value="Chromosome"/>
</dbReference>
<comment type="cofactor">
    <cofactor evidence="1">
        <name>Zn(2+)</name>
        <dbReference type="ChEBI" id="CHEBI:29105"/>
    </cofactor>
</comment>